<evidence type="ECO:0000313" key="4">
    <source>
        <dbReference type="Proteomes" id="UP001144352"/>
    </source>
</evidence>
<reference evidence="3" key="1">
    <citation type="submission" date="2022-12" db="EMBL/GenBank/DDBJ databases">
        <title>Reference genome sequencing for broad-spectrum identification of bacterial and archaeal isolates by mass spectrometry.</title>
        <authorList>
            <person name="Sekiguchi Y."/>
            <person name="Tourlousse D.M."/>
        </authorList>
    </citation>
    <scope>NUCLEOTIDE SEQUENCE</scope>
    <source>
        <strain evidence="3">H2</strain>
    </source>
</reference>
<feature type="signal peptide" evidence="2">
    <location>
        <begin position="1"/>
        <end position="22"/>
    </location>
</feature>
<feature type="chain" id="PRO_5040972527" evidence="2">
    <location>
        <begin position="23"/>
        <end position="115"/>
    </location>
</feature>
<name>A0A9W6L9N2_9BACT</name>
<feature type="region of interest" description="Disordered" evidence="1">
    <location>
        <begin position="89"/>
        <end position="115"/>
    </location>
</feature>
<gene>
    <name evidence="3" type="ORF">GHYDROH2_01130</name>
</gene>
<feature type="compositionally biased region" description="Low complexity" evidence="1">
    <location>
        <begin position="92"/>
        <end position="115"/>
    </location>
</feature>
<evidence type="ECO:0000313" key="3">
    <source>
        <dbReference type="EMBL" id="GLI36612.1"/>
    </source>
</evidence>
<sequence length="115" mass="11790">MKVKILTVCVAVSLMGAGSAFAAYTAADSNGTKEVGTTIKATLKFSANVTSEYKNNTDGTAYVIGTSHTSGTKTYASSSGDTRIFMAEGKETTTPAAPASSDASANFDSTWTPVK</sequence>
<keyword evidence="4" id="KW-1185">Reference proteome</keyword>
<dbReference type="AlphaFoldDB" id="A0A9W6L9N2"/>
<dbReference type="Proteomes" id="UP001144352">
    <property type="component" value="Unassembled WGS sequence"/>
</dbReference>
<proteinExistence type="predicted"/>
<accession>A0A9W6L9N2</accession>
<dbReference type="EMBL" id="BSDS01000001">
    <property type="protein sequence ID" value="GLI36612.1"/>
    <property type="molecule type" value="Genomic_DNA"/>
</dbReference>
<protein>
    <submittedName>
        <fullName evidence="3">Uncharacterized protein</fullName>
    </submittedName>
</protein>
<evidence type="ECO:0000256" key="1">
    <source>
        <dbReference type="SAM" id="MobiDB-lite"/>
    </source>
</evidence>
<dbReference type="RefSeq" id="WP_214187372.1">
    <property type="nucleotide sequence ID" value="NZ_BSDS01000001.1"/>
</dbReference>
<keyword evidence="2" id="KW-0732">Signal</keyword>
<organism evidence="3 4">
    <name type="scientific">Geobacter hydrogenophilus</name>
    <dbReference type="NCBI Taxonomy" id="40983"/>
    <lineage>
        <taxon>Bacteria</taxon>
        <taxon>Pseudomonadati</taxon>
        <taxon>Thermodesulfobacteriota</taxon>
        <taxon>Desulfuromonadia</taxon>
        <taxon>Geobacterales</taxon>
        <taxon>Geobacteraceae</taxon>
        <taxon>Geobacter</taxon>
    </lineage>
</organism>
<comment type="caution">
    <text evidence="3">The sequence shown here is derived from an EMBL/GenBank/DDBJ whole genome shotgun (WGS) entry which is preliminary data.</text>
</comment>
<evidence type="ECO:0000256" key="2">
    <source>
        <dbReference type="SAM" id="SignalP"/>
    </source>
</evidence>